<evidence type="ECO:0000313" key="4">
    <source>
        <dbReference type="Proteomes" id="UP000034682"/>
    </source>
</evidence>
<dbReference type="Proteomes" id="UP000034682">
    <property type="component" value="Unassembled WGS sequence"/>
</dbReference>
<accession>A0A0G1VCG9</accession>
<sequence length="404" mass="45001">MSWLTLTVTGFVVLVGMVLIAYALVRRSIVIVSTVHCGIVSRFKKRTGRVLDEGLRFVWPFVDSVDLFKLEVVTSDVAESFFSSDQLEVIIKGKVQWRPDKRLVSSKFVEMSEDTITKGLIGAIKAELGIIAGQKEAEAFIGSREAVGLLINCVLRMEEPFHIIHAALPSTRLDFYVQNGNNVRDHLRDEHKLVNNRSDIEAGYGIDILKFELEDVDFSPATKKVMESKKQVVEKLKANQLALDKKMQMIEDFKAKGLDPQAAVNAAELALEESRTTRQIFSVEGLDKLKGLLNLTQAPPALPTGRQAPAPVPQPVVVVSPPAPKKRAPRRTSRPKKAKRQACPPKRRKRRKAVARKPKTKQSRVSKRCNGHCSACGRRVRHRGGPASSPACRRGRAGEHRRTK</sequence>
<evidence type="ECO:0000259" key="2">
    <source>
        <dbReference type="Pfam" id="PF01145"/>
    </source>
</evidence>
<dbReference type="PANTHER" id="PTHR42911:SF1">
    <property type="entry name" value="MODULATOR OF FTSH PROTEASE HFLC"/>
    <property type="match status" value="1"/>
</dbReference>
<evidence type="ECO:0000313" key="3">
    <source>
        <dbReference type="EMBL" id="KKU75853.1"/>
    </source>
</evidence>
<dbReference type="PANTHER" id="PTHR42911">
    <property type="entry name" value="MODULATOR OF FTSH PROTEASE HFLC"/>
    <property type="match status" value="1"/>
</dbReference>
<dbReference type="EMBL" id="LCOK01000041">
    <property type="protein sequence ID" value="KKU75853.1"/>
    <property type="molecule type" value="Genomic_DNA"/>
</dbReference>
<feature type="region of interest" description="Disordered" evidence="1">
    <location>
        <begin position="300"/>
        <end position="404"/>
    </location>
</feature>
<feature type="domain" description="Band 7" evidence="2">
    <location>
        <begin position="31"/>
        <end position="232"/>
    </location>
</feature>
<dbReference type="AlphaFoldDB" id="A0A0G1VCG9"/>
<dbReference type="InterPro" id="IPR036013">
    <property type="entry name" value="Band_7/SPFH_dom_sf"/>
</dbReference>
<feature type="compositionally biased region" description="Basic residues" evidence="1">
    <location>
        <begin position="324"/>
        <end position="370"/>
    </location>
</feature>
<reference evidence="3 4" key="1">
    <citation type="journal article" date="2015" name="Nature">
        <title>rRNA introns, odd ribosomes, and small enigmatic genomes across a large radiation of phyla.</title>
        <authorList>
            <person name="Brown C.T."/>
            <person name="Hug L.A."/>
            <person name="Thomas B.C."/>
            <person name="Sharon I."/>
            <person name="Castelle C.J."/>
            <person name="Singh A."/>
            <person name="Wilkins M.J."/>
            <person name="Williams K.H."/>
            <person name="Banfield J.F."/>
        </authorList>
    </citation>
    <scope>NUCLEOTIDE SEQUENCE [LARGE SCALE GENOMIC DNA]</scope>
</reference>
<dbReference type="InterPro" id="IPR001107">
    <property type="entry name" value="Band_7"/>
</dbReference>
<name>A0A0G1VCG9_9BACT</name>
<dbReference type="Pfam" id="PF01145">
    <property type="entry name" value="Band_7"/>
    <property type="match status" value="1"/>
</dbReference>
<evidence type="ECO:0000256" key="1">
    <source>
        <dbReference type="SAM" id="MobiDB-lite"/>
    </source>
</evidence>
<protein>
    <recommendedName>
        <fullName evidence="2">Band 7 domain-containing protein</fullName>
    </recommendedName>
</protein>
<gene>
    <name evidence="3" type="ORF">UY02_C0041G0007</name>
</gene>
<comment type="caution">
    <text evidence="3">The sequence shown here is derived from an EMBL/GenBank/DDBJ whole genome shotgun (WGS) entry which is preliminary data.</text>
</comment>
<proteinExistence type="predicted"/>
<dbReference type="Gene3D" id="3.30.479.30">
    <property type="entry name" value="Band 7 domain"/>
    <property type="match status" value="1"/>
</dbReference>
<organism evidence="3 4">
    <name type="scientific">Candidatus Giovannonibacteria bacterium GW2011_GWB1_47_6b</name>
    <dbReference type="NCBI Taxonomy" id="1618655"/>
    <lineage>
        <taxon>Bacteria</taxon>
        <taxon>Candidatus Giovannoniibacteriota</taxon>
    </lineage>
</organism>